<feature type="region of interest" description="Disordered" evidence="1">
    <location>
        <begin position="328"/>
        <end position="394"/>
    </location>
</feature>
<dbReference type="EMBL" id="PPTA01000002">
    <property type="protein sequence ID" value="TFB05825.1"/>
    <property type="molecule type" value="Genomic_DNA"/>
</dbReference>
<sequence>MDTAWIPLLPLITAQTLSGRAFKSGGIMDSSFFPIPFKRLPDLPPRLGPSVLTWDGSEPALDIPAAPELPQWATSPGVLLPHQLAVTGPTADMNGLYSVDMASVVNTGTSSGSGSKQIPLLCTVCPESPRFSDVSHLLTHIASKGHLHHETQTKLKAHQDVSASVALQQYDQWYKDNGIERLLVERMKAKQLKEAARNKRARGVAALVASKQQQPKRKMKRVESDMIVKNEREDFTPDFPMFPGFFPSDHDNEVQDDFFRSGDMMSLKGQIWPGMGKMDLANEDMKRTRNQRKPKSVIEKMRRTSEGIEPTQVVMTAEFEVERVKDVYDSSSPVPDQEQTTSPKKTVKPRRKRGEPLAEISANIPRGGNRRLTRNNAGQEKSSKPLLAYSRTPSSDITHTLGQYKRSHDIFRDDDELTGVYDGRAVSNASQREPSFDLRRRMGLHQLNPIAHSNMASPTPAARDIPDRGFSARDLQRGRGQEQAFLSMNGHVGLGSFGHQDLSYALDGTSIYNSTSRFPFATNNHFNALGHDHFRLSSGHNAQQKFDDYSHTSAGEANTVSNQFLDIPGTNPLFSQDRLFLESCGQSGPAASLSPLGFTSINRSPDASHSMRQSQSAAGVKPEPQLSDVLDDANIDEGKESRFPVHGIWESQGSDNGIEIHEDLQHGELDL</sequence>
<evidence type="ECO:0000313" key="3">
    <source>
        <dbReference type="Proteomes" id="UP001642720"/>
    </source>
</evidence>
<organism evidence="2 3">
    <name type="scientific">Trichoderma ghanense</name>
    <dbReference type="NCBI Taxonomy" id="65468"/>
    <lineage>
        <taxon>Eukaryota</taxon>
        <taxon>Fungi</taxon>
        <taxon>Dikarya</taxon>
        <taxon>Ascomycota</taxon>
        <taxon>Pezizomycotina</taxon>
        <taxon>Sordariomycetes</taxon>
        <taxon>Hypocreomycetidae</taxon>
        <taxon>Hypocreales</taxon>
        <taxon>Hypocreaceae</taxon>
        <taxon>Trichoderma</taxon>
    </lineage>
</organism>
<proteinExistence type="predicted"/>
<evidence type="ECO:0000256" key="1">
    <source>
        <dbReference type="SAM" id="MobiDB-lite"/>
    </source>
</evidence>
<feature type="compositionally biased region" description="Polar residues" evidence="1">
    <location>
        <begin position="329"/>
        <end position="344"/>
    </location>
</feature>
<evidence type="ECO:0000313" key="2">
    <source>
        <dbReference type="EMBL" id="TFB05825.1"/>
    </source>
</evidence>
<feature type="compositionally biased region" description="Basic and acidic residues" evidence="1">
    <location>
        <begin position="658"/>
        <end position="671"/>
    </location>
</feature>
<dbReference type="GeneID" id="300573569"/>
<protein>
    <submittedName>
        <fullName evidence="2">Uncharacterized protein</fullName>
    </submittedName>
</protein>
<keyword evidence="3" id="KW-1185">Reference proteome</keyword>
<gene>
    <name evidence="2" type="ORF">CCMA1212_001701</name>
</gene>
<dbReference type="RefSeq" id="XP_073562026.1">
    <property type="nucleotide sequence ID" value="XM_073699119.1"/>
</dbReference>
<feature type="compositionally biased region" description="Polar residues" evidence="1">
    <location>
        <begin position="597"/>
        <end position="617"/>
    </location>
</feature>
<name>A0ABY2HBW9_9HYPO</name>
<feature type="region of interest" description="Disordered" evidence="1">
    <location>
        <begin position="592"/>
        <end position="671"/>
    </location>
</feature>
<accession>A0ABY2HBW9</accession>
<reference evidence="2 3" key="1">
    <citation type="submission" date="2018-01" db="EMBL/GenBank/DDBJ databases">
        <title>Genome characterization of the sugarcane-associated fungus Trichoderma ghanense CCMA-1212 and their application in lignocelulose bioconversion.</title>
        <authorList>
            <person name="Steindorff A.S."/>
            <person name="Mendes T.D."/>
            <person name="Vilela E.S.D."/>
            <person name="Rodrigues D.S."/>
            <person name="Formighieri E.F."/>
            <person name="Melo I.S."/>
            <person name="Favaro L.C.L."/>
        </authorList>
    </citation>
    <scope>NUCLEOTIDE SEQUENCE [LARGE SCALE GENOMIC DNA]</scope>
    <source>
        <strain evidence="2 3">CCMA-1212</strain>
    </source>
</reference>
<comment type="caution">
    <text evidence="2">The sequence shown here is derived from an EMBL/GenBank/DDBJ whole genome shotgun (WGS) entry which is preliminary data.</text>
</comment>
<dbReference type="Proteomes" id="UP001642720">
    <property type="component" value="Unassembled WGS sequence"/>
</dbReference>